<comment type="caution">
    <text evidence="12">The sequence shown here is derived from an EMBL/GenBank/DDBJ whole genome shotgun (WGS) entry which is preliminary data.</text>
</comment>
<keyword evidence="13" id="KW-1185">Reference proteome</keyword>
<keyword evidence="6" id="KW-0547">Nucleotide-binding</keyword>
<dbReference type="InterPro" id="IPR002315">
    <property type="entry name" value="tRNA-synt_gly"/>
</dbReference>
<evidence type="ECO:0000256" key="5">
    <source>
        <dbReference type="ARBA" id="ARBA00022598"/>
    </source>
</evidence>
<dbReference type="Pfam" id="PF03129">
    <property type="entry name" value="HGTP_anticodon"/>
    <property type="match status" value="1"/>
</dbReference>
<dbReference type="EC" id="6.1.1.14" evidence="3"/>
<dbReference type="PROSITE" id="PS50862">
    <property type="entry name" value="AA_TRNA_LIGASE_II"/>
    <property type="match status" value="1"/>
</dbReference>
<evidence type="ECO:0000256" key="10">
    <source>
        <dbReference type="ARBA" id="ARBA00030057"/>
    </source>
</evidence>
<dbReference type="Gene3D" id="3.30.720.200">
    <property type="match status" value="1"/>
</dbReference>
<dbReference type="Pfam" id="PF00587">
    <property type="entry name" value="tRNA-synt_2b"/>
    <property type="match status" value="1"/>
</dbReference>
<dbReference type="InterPro" id="IPR027031">
    <property type="entry name" value="Gly-tRNA_synthase/POLG2"/>
</dbReference>
<dbReference type="FunFam" id="3.40.50.800:FF:000004">
    <property type="entry name" value="Glycine--tRNA ligase 2"/>
    <property type="match status" value="1"/>
</dbReference>
<dbReference type="InterPro" id="IPR045864">
    <property type="entry name" value="aa-tRNA-synth_II/BPL/LPL"/>
</dbReference>
<dbReference type="PRINTS" id="PR01043">
    <property type="entry name" value="TRNASYNTHGLY"/>
</dbReference>
<evidence type="ECO:0000313" key="13">
    <source>
        <dbReference type="Proteomes" id="UP001168821"/>
    </source>
</evidence>
<evidence type="ECO:0000256" key="9">
    <source>
        <dbReference type="ARBA" id="ARBA00023146"/>
    </source>
</evidence>
<dbReference type="SUPFAM" id="SSF52954">
    <property type="entry name" value="Class II aaRS ABD-related"/>
    <property type="match status" value="1"/>
</dbReference>
<dbReference type="GO" id="GO:0070150">
    <property type="term" value="P:mitochondrial glycyl-tRNA aminoacylation"/>
    <property type="evidence" value="ECO:0007669"/>
    <property type="project" value="TreeGrafter"/>
</dbReference>
<dbReference type="FunFam" id="3.30.930.10:FF:000010">
    <property type="entry name" value="Glycyl-tRNA synthetase 1"/>
    <property type="match status" value="1"/>
</dbReference>
<dbReference type="GO" id="GO:0005739">
    <property type="term" value="C:mitochondrion"/>
    <property type="evidence" value="ECO:0007669"/>
    <property type="project" value="TreeGrafter"/>
</dbReference>
<evidence type="ECO:0000256" key="4">
    <source>
        <dbReference type="ARBA" id="ARBA00022490"/>
    </source>
</evidence>
<proteinExistence type="inferred from homology"/>
<dbReference type="InterPro" id="IPR033731">
    <property type="entry name" value="GlyRS-like_core"/>
</dbReference>
<dbReference type="Proteomes" id="UP001168821">
    <property type="component" value="Unassembled WGS sequence"/>
</dbReference>
<evidence type="ECO:0000256" key="3">
    <source>
        <dbReference type="ARBA" id="ARBA00012829"/>
    </source>
</evidence>
<evidence type="ECO:0000256" key="8">
    <source>
        <dbReference type="ARBA" id="ARBA00022917"/>
    </source>
</evidence>
<dbReference type="InterPro" id="IPR006195">
    <property type="entry name" value="aa-tRNA-synth_II"/>
</dbReference>
<comment type="similarity">
    <text evidence="2">Belongs to the class-II aminoacyl-tRNA synthetase family.</text>
</comment>
<dbReference type="InterPro" id="IPR002314">
    <property type="entry name" value="aa-tRNA-synt_IIb"/>
</dbReference>
<name>A0AA38HHA6_9CUCU</name>
<dbReference type="NCBIfam" id="TIGR00389">
    <property type="entry name" value="glyS_dimeric"/>
    <property type="match status" value="1"/>
</dbReference>
<dbReference type="EMBL" id="JALNTZ010002534">
    <property type="protein sequence ID" value="KAJ3616964.1"/>
    <property type="molecule type" value="Genomic_DNA"/>
</dbReference>
<dbReference type="NCBIfam" id="NF003211">
    <property type="entry name" value="PRK04173.1"/>
    <property type="match status" value="1"/>
</dbReference>
<sequence>MFPTFIGPTGLAKGYLRPETAQGIFVNFKRLLEYNQNKLPFACAQIGTSFRNEISPRQGLLRLREFQMAEVEHFLHPKDKSHPRFAQVSHVELHLLPREAQELAKEAEIRTIGEAVRSGMINSETLGYYIARTYLFLLRAGIKPDKVRFRQHLATEMAHYACDCWDAELLLASGWIECVGCADRSAYDLQRHSEFSDQQLMATERLDQPLRREVMFVLPNKALLGPLLGKRMTAVQKCLDELTVESKMAMQRQLVEQGTFVLSVAGEELELRPEMVSFKTEEQNVYDGTCFGYLFMLFLSSLLLIEHFTPHVIEPSFGISRLVYAILEQNFYLRDGDEPRAVLSFPPVIAPVAVTIFPLLNNKGFVVFIEKLSKEFRQAEVLFKVDDSNVNIGRRYVRADETGCAFGCTIDFDTLKDDTVTLRERDSMGQARLPISDVAAVVKALVQQKCTWEQLIKKYGLFVFAGDSR</sequence>
<dbReference type="PANTHER" id="PTHR10745:SF0">
    <property type="entry name" value="GLYCINE--TRNA LIGASE"/>
    <property type="match status" value="1"/>
</dbReference>
<gene>
    <name evidence="12" type="ORF">Zmor_008910</name>
</gene>
<keyword evidence="8" id="KW-0648">Protein biosynthesis</keyword>
<reference evidence="12" key="1">
    <citation type="journal article" date="2023" name="G3 (Bethesda)">
        <title>Whole genome assemblies of Zophobas morio and Tenebrio molitor.</title>
        <authorList>
            <person name="Kaur S."/>
            <person name="Stinson S.A."/>
            <person name="diCenzo G.C."/>
        </authorList>
    </citation>
    <scope>NUCLEOTIDE SEQUENCE</scope>
    <source>
        <strain evidence="12">QUZm001</strain>
    </source>
</reference>
<dbReference type="Gene3D" id="3.30.930.10">
    <property type="entry name" value="Bira Bifunctional Protein, Domain 2"/>
    <property type="match status" value="1"/>
</dbReference>
<dbReference type="SUPFAM" id="SSF55681">
    <property type="entry name" value="Class II aaRS and biotin synthetases"/>
    <property type="match status" value="1"/>
</dbReference>
<evidence type="ECO:0000313" key="12">
    <source>
        <dbReference type="EMBL" id="KAJ3616964.1"/>
    </source>
</evidence>
<keyword evidence="9" id="KW-0030">Aminoacyl-tRNA synthetase</keyword>
<dbReference type="GO" id="GO:0004820">
    <property type="term" value="F:glycine-tRNA ligase activity"/>
    <property type="evidence" value="ECO:0007669"/>
    <property type="project" value="UniProtKB-EC"/>
</dbReference>
<evidence type="ECO:0000256" key="6">
    <source>
        <dbReference type="ARBA" id="ARBA00022741"/>
    </source>
</evidence>
<feature type="domain" description="Aminoacyl-transfer RNA synthetases class-II family profile" evidence="11">
    <location>
        <begin position="1"/>
        <end position="339"/>
    </location>
</feature>
<dbReference type="AlphaFoldDB" id="A0AA38HHA6"/>
<keyword evidence="7" id="KW-0067">ATP-binding</keyword>
<dbReference type="PANTHER" id="PTHR10745">
    <property type="entry name" value="GLYCYL-TRNA SYNTHETASE/DNA POLYMERASE SUBUNIT GAMMA-2"/>
    <property type="match status" value="1"/>
</dbReference>
<organism evidence="12 13">
    <name type="scientific">Zophobas morio</name>
    <dbReference type="NCBI Taxonomy" id="2755281"/>
    <lineage>
        <taxon>Eukaryota</taxon>
        <taxon>Metazoa</taxon>
        <taxon>Ecdysozoa</taxon>
        <taxon>Arthropoda</taxon>
        <taxon>Hexapoda</taxon>
        <taxon>Insecta</taxon>
        <taxon>Pterygota</taxon>
        <taxon>Neoptera</taxon>
        <taxon>Endopterygota</taxon>
        <taxon>Coleoptera</taxon>
        <taxon>Polyphaga</taxon>
        <taxon>Cucujiformia</taxon>
        <taxon>Tenebrionidae</taxon>
        <taxon>Zophobas</taxon>
    </lineage>
</organism>
<evidence type="ECO:0000256" key="7">
    <source>
        <dbReference type="ARBA" id="ARBA00022840"/>
    </source>
</evidence>
<dbReference type="GO" id="GO:0005524">
    <property type="term" value="F:ATP binding"/>
    <property type="evidence" value="ECO:0007669"/>
    <property type="project" value="UniProtKB-KW"/>
</dbReference>
<dbReference type="CDD" id="cd00774">
    <property type="entry name" value="GlyRS-like_core"/>
    <property type="match status" value="1"/>
</dbReference>
<dbReference type="Gene3D" id="3.40.50.800">
    <property type="entry name" value="Anticodon-binding domain"/>
    <property type="match status" value="1"/>
</dbReference>
<evidence type="ECO:0000256" key="2">
    <source>
        <dbReference type="ARBA" id="ARBA00008226"/>
    </source>
</evidence>
<evidence type="ECO:0000259" key="11">
    <source>
        <dbReference type="PROSITE" id="PS50862"/>
    </source>
</evidence>
<keyword evidence="4" id="KW-0963">Cytoplasm</keyword>
<accession>A0AA38HHA6</accession>
<dbReference type="InterPro" id="IPR004154">
    <property type="entry name" value="Anticodon-bd"/>
</dbReference>
<keyword evidence="5" id="KW-0436">Ligase</keyword>
<evidence type="ECO:0000256" key="1">
    <source>
        <dbReference type="ARBA" id="ARBA00004496"/>
    </source>
</evidence>
<comment type="subcellular location">
    <subcellularLocation>
        <location evidence="1">Cytoplasm</location>
    </subcellularLocation>
</comment>
<dbReference type="InterPro" id="IPR036621">
    <property type="entry name" value="Anticodon-bd_dom_sf"/>
</dbReference>
<protein>
    <recommendedName>
        <fullName evidence="3">glycine--tRNA ligase</fullName>
        <ecNumber evidence="3">6.1.1.14</ecNumber>
    </recommendedName>
    <alternativeName>
        <fullName evidence="10">Diadenosine tetraphosphate synthetase</fullName>
    </alternativeName>
</protein>